<dbReference type="KEGG" id="cik:H0194_03035"/>
<keyword evidence="3 11" id="KW-0808">Transferase</keyword>
<dbReference type="Pfam" id="PF21694">
    <property type="entry name" value="DNA_pol3_delta_C"/>
    <property type="match status" value="1"/>
</dbReference>
<dbReference type="InterPro" id="IPR008921">
    <property type="entry name" value="DNA_pol3_clamp-load_cplx_C"/>
</dbReference>
<evidence type="ECO:0000313" key="12">
    <source>
        <dbReference type="Proteomes" id="UP000515743"/>
    </source>
</evidence>
<evidence type="ECO:0000256" key="5">
    <source>
        <dbReference type="ARBA" id="ARBA00022705"/>
    </source>
</evidence>
<evidence type="ECO:0000259" key="9">
    <source>
        <dbReference type="Pfam" id="PF06144"/>
    </source>
</evidence>
<feature type="domain" description="DNA polymerase III delta subunit-like C-terminal" evidence="10">
    <location>
        <begin position="204"/>
        <end position="312"/>
    </location>
</feature>
<dbReference type="AlphaFoldDB" id="A0A7G7CQZ7"/>
<evidence type="ECO:0000256" key="3">
    <source>
        <dbReference type="ARBA" id="ARBA00022679"/>
    </source>
</evidence>
<dbReference type="InterPro" id="IPR010372">
    <property type="entry name" value="DNA_pol3_delta_N"/>
</dbReference>
<keyword evidence="6" id="KW-0239">DNA-directed DNA polymerase</keyword>
<keyword evidence="12" id="KW-1185">Reference proteome</keyword>
<sequence>MSVPPVHLIVGDDEFLAERARLSVQKAVADEAGAAPEVTFLSTARCTEGEIVEATSPSLFGDNRVIVFQEAEKAGKDAVAQLLKACVDPMPGMTMVVLFATSQQALKKRKKAPELLAKLQKVATVHEVYELWPNERGPWLTREFASHGVRPTPDVINALLEGVGSDLRELASAVSQLVADTNGNVTAQAVHTYYVGTAEVEGWDIADAAVAGNVSAAVASCRRALQLGVSPVVLSMALASKVGDIARLYNVSGGNTNQLAGQLGMAPFRLKKALPVARRWSADNVSKAVILMAETDAQVKGRGGDPEFAIEDAVRTIAMLAK</sequence>
<dbReference type="PANTHER" id="PTHR34388:SF1">
    <property type="entry name" value="DNA POLYMERASE III SUBUNIT DELTA"/>
    <property type="match status" value="1"/>
</dbReference>
<dbReference type="GO" id="GO:0003887">
    <property type="term" value="F:DNA-directed DNA polymerase activity"/>
    <property type="evidence" value="ECO:0007669"/>
    <property type="project" value="UniProtKB-KW"/>
</dbReference>
<dbReference type="Proteomes" id="UP000515743">
    <property type="component" value="Chromosome"/>
</dbReference>
<dbReference type="InterPro" id="IPR005790">
    <property type="entry name" value="DNA_polIII_delta"/>
</dbReference>
<accession>A0A7G7CQZ7</accession>
<dbReference type="GO" id="GO:0009360">
    <property type="term" value="C:DNA polymerase III complex"/>
    <property type="evidence" value="ECO:0007669"/>
    <property type="project" value="InterPro"/>
</dbReference>
<dbReference type="SUPFAM" id="SSF52540">
    <property type="entry name" value="P-loop containing nucleoside triphosphate hydrolases"/>
    <property type="match status" value="1"/>
</dbReference>
<dbReference type="SUPFAM" id="SSF48019">
    <property type="entry name" value="post-AAA+ oligomerization domain-like"/>
    <property type="match status" value="1"/>
</dbReference>
<dbReference type="InterPro" id="IPR027417">
    <property type="entry name" value="P-loop_NTPase"/>
</dbReference>
<dbReference type="PANTHER" id="PTHR34388">
    <property type="entry name" value="DNA POLYMERASE III SUBUNIT DELTA"/>
    <property type="match status" value="1"/>
</dbReference>
<evidence type="ECO:0000256" key="6">
    <source>
        <dbReference type="ARBA" id="ARBA00022932"/>
    </source>
</evidence>
<gene>
    <name evidence="11" type="primary">holA</name>
    <name evidence="11" type="ORF">H0194_03035</name>
</gene>
<keyword evidence="5" id="KW-0235">DNA replication</keyword>
<dbReference type="NCBIfam" id="NF004165">
    <property type="entry name" value="PRK05629.1"/>
    <property type="match status" value="1"/>
</dbReference>
<evidence type="ECO:0000256" key="4">
    <source>
        <dbReference type="ARBA" id="ARBA00022695"/>
    </source>
</evidence>
<dbReference type="NCBIfam" id="TIGR01128">
    <property type="entry name" value="holA"/>
    <property type="match status" value="1"/>
</dbReference>
<evidence type="ECO:0000259" key="10">
    <source>
        <dbReference type="Pfam" id="PF21694"/>
    </source>
</evidence>
<organism evidence="11 12">
    <name type="scientific">Corynebacterium incognita</name>
    <dbReference type="NCBI Taxonomy" id="2754725"/>
    <lineage>
        <taxon>Bacteria</taxon>
        <taxon>Bacillati</taxon>
        <taxon>Actinomycetota</taxon>
        <taxon>Actinomycetes</taxon>
        <taxon>Mycobacteriales</taxon>
        <taxon>Corynebacteriaceae</taxon>
        <taxon>Corynebacterium</taxon>
    </lineage>
</organism>
<comment type="catalytic activity">
    <reaction evidence="8">
        <text>DNA(n) + a 2'-deoxyribonucleoside 5'-triphosphate = DNA(n+1) + diphosphate</text>
        <dbReference type="Rhea" id="RHEA:22508"/>
        <dbReference type="Rhea" id="RHEA-COMP:17339"/>
        <dbReference type="Rhea" id="RHEA-COMP:17340"/>
        <dbReference type="ChEBI" id="CHEBI:33019"/>
        <dbReference type="ChEBI" id="CHEBI:61560"/>
        <dbReference type="ChEBI" id="CHEBI:173112"/>
        <dbReference type="EC" id="2.7.7.7"/>
    </reaction>
</comment>
<protein>
    <recommendedName>
        <fullName evidence="2">DNA polymerase III subunit delta</fullName>
        <ecNumber evidence="1">2.7.7.7</ecNumber>
    </recommendedName>
</protein>
<dbReference type="InterPro" id="IPR048466">
    <property type="entry name" value="DNA_pol3_delta-like_C"/>
</dbReference>
<dbReference type="Gene3D" id="1.20.272.10">
    <property type="match status" value="1"/>
</dbReference>
<reference evidence="11 12" key="1">
    <citation type="submission" date="2020-07" db="EMBL/GenBank/DDBJ databases">
        <title>Complete genome and description of Corynebacterium incognita strain Marseille-Q3630 sp. nov.</title>
        <authorList>
            <person name="Boxberger M."/>
        </authorList>
    </citation>
    <scope>NUCLEOTIDE SEQUENCE [LARGE SCALE GENOMIC DNA]</scope>
    <source>
        <strain evidence="11 12">Marseille-Q3630</strain>
    </source>
</reference>
<keyword evidence="4 11" id="KW-0548">Nucleotidyltransferase</keyword>
<comment type="similarity">
    <text evidence="7">Belongs to the DNA polymerase HolA subunit family.</text>
</comment>
<evidence type="ECO:0000256" key="8">
    <source>
        <dbReference type="ARBA" id="ARBA00049244"/>
    </source>
</evidence>
<evidence type="ECO:0000256" key="1">
    <source>
        <dbReference type="ARBA" id="ARBA00012417"/>
    </source>
</evidence>
<dbReference type="Gene3D" id="3.40.50.300">
    <property type="entry name" value="P-loop containing nucleotide triphosphate hydrolases"/>
    <property type="match status" value="1"/>
</dbReference>
<evidence type="ECO:0000313" key="11">
    <source>
        <dbReference type="EMBL" id="QNE90013.1"/>
    </source>
</evidence>
<dbReference type="EMBL" id="CP059404">
    <property type="protein sequence ID" value="QNE90013.1"/>
    <property type="molecule type" value="Genomic_DNA"/>
</dbReference>
<dbReference type="Pfam" id="PF06144">
    <property type="entry name" value="DNA_pol3_delta"/>
    <property type="match status" value="1"/>
</dbReference>
<evidence type="ECO:0000256" key="2">
    <source>
        <dbReference type="ARBA" id="ARBA00017703"/>
    </source>
</evidence>
<dbReference type="RefSeq" id="WP_185176387.1">
    <property type="nucleotide sequence ID" value="NZ_CP059404.1"/>
</dbReference>
<proteinExistence type="inferred from homology"/>
<evidence type="ECO:0000256" key="7">
    <source>
        <dbReference type="ARBA" id="ARBA00034754"/>
    </source>
</evidence>
<name>A0A7G7CQZ7_9CORY</name>
<dbReference type="GO" id="GO:0003677">
    <property type="term" value="F:DNA binding"/>
    <property type="evidence" value="ECO:0007669"/>
    <property type="project" value="InterPro"/>
</dbReference>
<feature type="domain" description="DNA polymerase III delta N-terminal" evidence="9">
    <location>
        <begin position="7"/>
        <end position="127"/>
    </location>
</feature>
<dbReference type="EC" id="2.7.7.7" evidence="1"/>
<dbReference type="GO" id="GO:0006261">
    <property type="term" value="P:DNA-templated DNA replication"/>
    <property type="evidence" value="ECO:0007669"/>
    <property type="project" value="TreeGrafter"/>
</dbReference>